<gene>
    <name evidence="3" type="ORF">PNU62_05945</name>
</gene>
<feature type="transmembrane region" description="Helical" evidence="2">
    <location>
        <begin position="234"/>
        <end position="252"/>
    </location>
</feature>
<feature type="coiled-coil region" evidence="1">
    <location>
        <begin position="198"/>
        <end position="232"/>
    </location>
</feature>
<sequence>MTVTEGDAASAIMLFAFFAICGTLMIVWAVKRKNLLSDYDVFTKVLSSDSSGSIEKIASSIARPIDEIKPEIQKMIDLKLLKDVYIDQESNCIVVGNGKVNLPKSNAKSTETQIEGVKNAEEATNSADIPVDDLSQSDIEAKKKLINQLVRTLKHYIRRNGGASNATSTDPTMQYYLDMAAKRVSLERTELLDEYTKIQNVVCAIADQQATLKKLKDKYDALKQREAKIREGDNGFLCHFLLIISIIVGIYLGGISGALIGGVVGVVAWVIAWVIHNNNNNEAWNQQADQYHLDNVIPAQEELYDCQELLDTYWNSEEIKLMEIVVPDKYQSVDAINFFVNLLVTKRADTEKELFNLYEEEIHRRQSIALQNQAIQLQREQIRYSQDILNSQRTQNDLIRSQTEANERAFKSIEKSQKKISRQTRYGNVVSTVTMLKTKNKK</sequence>
<dbReference type="Proteomes" id="UP001211015">
    <property type="component" value="Unassembled WGS sequence"/>
</dbReference>
<evidence type="ECO:0000256" key="2">
    <source>
        <dbReference type="SAM" id="Phobius"/>
    </source>
</evidence>
<accession>A0AAW6E970</accession>
<keyword evidence="2" id="KW-0472">Membrane</keyword>
<protein>
    <submittedName>
        <fullName evidence="3">Uncharacterized protein</fullName>
    </submittedName>
</protein>
<feature type="transmembrane region" description="Helical" evidence="2">
    <location>
        <begin position="258"/>
        <end position="275"/>
    </location>
</feature>
<comment type="caution">
    <text evidence="3">The sequence shown here is derived from an EMBL/GenBank/DDBJ whole genome shotgun (WGS) entry which is preliminary data.</text>
</comment>
<evidence type="ECO:0000313" key="4">
    <source>
        <dbReference type="Proteomes" id="UP001211015"/>
    </source>
</evidence>
<keyword evidence="2" id="KW-0812">Transmembrane</keyword>
<proteinExistence type="predicted"/>
<reference evidence="3" key="1">
    <citation type="submission" date="2023-01" db="EMBL/GenBank/DDBJ databases">
        <title>Human gut microbiome strain richness.</title>
        <authorList>
            <person name="Chen-Liaw A."/>
        </authorList>
    </citation>
    <scope>NUCLEOTIDE SEQUENCE</scope>
    <source>
        <strain evidence="3">1001275st1_F4_1001275B_160808</strain>
    </source>
</reference>
<evidence type="ECO:0000313" key="3">
    <source>
        <dbReference type="EMBL" id="MDB8744556.1"/>
    </source>
</evidence>
<keyword evidence="1" id="KW-0175">Coiled coil</keyword>
<keyword evidence="2" id="KW-1133">Transmembrane helix</keyword>
<dbReference type="RefSeq" id="WP_195388340.1">
    <property type="nucleotide sequence ID" value="NZ_JADNGL010000007.1"/>
</dbReference>
<organism evidence="3 4">
    <name type="scientific">Ruminococcus bicirculans</name>
    <name type="common">ex Wegman et al. 2014</name>
    <dbReference type="NCBI Taxonomy" id="1160721"/>
    <lineage>
        <taxon>Bacteria</taxon>
        <taxon>Bacillati</taxon>
        <taxon>Bacillota</taxon>
        <taxon>Clostridia</taxon>
        <taxon>Eubacteriales</taxon>
        <taxon>Oscillospiraceae</taxon>
        <taxon>Ruminococcus</taxon>
    </lineage>
</organism>
<dbReference type="EMBL" id="JAQMLV010000006">
    <property type="protein sequence ID" value="MDB8744556.1"/>
    <property type="molecule type" value="Genomic_DNA"/>
</dbReference>
<evidence type="ECO:0000256" key="1">
    <source>
        <dbReference type="SAM" id="Coils"/>
    </source>
</evidence>
<dbReference type="AlphaFoldDB" id="A0AAW6E970"/>
<feature type="transmembrane region" description="Helical" evidence="2">
    <location>
        <begin position="12"/>
        <end position="30"/>
    </location>
</feature>
<name>A0AAW6E970_9FIRM</name>